<accession>A0ACB8RDL1</accession>
<proteinExistence type="predicted"/>
<name>A0ACB8RDL1_9AGAM</name>
<evidence type="ECO:0000313" key="2">
    <source>
        <dbReference type="Proteomes" id="UP000814033"/>
    </source>
</evidence>
<reference evidence="1" key="2">
    <citation type="journal article" date="2022" name="New Phytol.">
        <title>Evolutionary transition to the ectomycorrhizal habit in the genomes of a hyperdiverse lineage of mushroom-forming fungi.</title>
        <authorList>
            <person name="Looney B."/>
            <person name="Miyauchi S."/>
            <person name="Morin E."/>
            <person name="Drula E."/>
            <person name="Courty P.E."/>
            <person name="Kohler A."/>
            <person name="Kuo A."/>
            <person name="LaButti K."/>
            <person name="Pangilinan J."/>
            <person name="Lipzen A."/>
            <person name="Riley R."/>
            <person name="Andreopoulos W."/>
            <person name="He G."/>
            <person name="Johnson J."/>
            <person name="Nolan M."/>
            <person name="Tritt A."/>
            <person name="Barry K.W."/>
            <person name="Grigoriev I.V."/>
            <person name="Nagy L.G."/>
            <person name="Hibbett D."/>
            <person name="Henrissat B."/>
            <person name="Matheny P.B."/>
            <person name="Labbe J."/>
            <person name="Martin F.M."/>
        </authorList>
    </citation>
    <scope>NUCLEOTIDE SEQUENCE</scope>
    <source>
        <strain evidence="1">FP105234-sp</strain>
    </source>
</reference>
<reference evidence="1" key="1">
    <citation type="submission" date="2021-02" db="EMBL/GenBank/DDBJ databases">
        <authorList>
            <consortium name="DOE Joint Genome Institute"/>
            <person name="Ahrendt S."/>
            <person name="Looney B.P."/>
            <person name="Miyauchi S."/>
            <person name="Morin E."/>
            <person name="Drula E."/>
            <person name="Courty P.E."/>
            <person name="Chicoki N."/>
            <person name="Fauchery L."/>
            <person name="Kohler A."/>
            <person name="Kuo A."/>
            <person name="Labutti K."/>
            <person name="Pangilinan J."/>
            <person name="Lipzen A."/>
            <person name="Riley R."/>
            <person name="Andreopoulos W."/>
            <person name="He G."/>
            <person name="Johnson J."/>
            <person name="Barry K.W."/>
            <person name="Grigoriev I.V."/>
            <person name="Nagy L."/>
            <person name="Hibbett D."/>
            <person name="Henrissat B."/>
            <person name="Matheny P.B."/>
            <person name="Labbe J."/>
            <person name="Martin F."/>
        </authorList>
    </citation>
    <scope>NUCLEOTIDE SEQUENCE</scope>
    <source>
        <strain evidence="1">FP105234-sp</strain>
    </source>
</reference>
<comment type="caution">
    <text evidence="1">The sequence shown here is derived from an EMBL/GenBank/DDBJ whole genome shotgun (WGS) entry which is preliminary data.</text>
</comment>
<keyword evidence="2" id="KW-1185">Reference proteome</keyword>
<evidence type="ECO:0000313" key="1">
    <source>
        <dbReference type="EMBL" id="KAI0041972.1"/>
    </source>
</evidence>
<sequence length="353" mass="38820">MTTPVPPIIPIPPNIATLTAPMLFGVYFNACLYGILGSQVYSYNYNFPDDKKRFKILVYGVFIIETAQTAMSLADIYYWYAAGFGNLARLQDTYISPLDGPFICSVIALIVQSFYAYRIWILKPSLLWLSGVVVLISVAQAIGGMIDGIVGHRIRFAQVHSPLTVPATYFWLLGEAVADLLIAGTMVWLLSTSRGSYSNRLLSKIMRLCIETNVLSATVAVIAFILYVAKPNTTYIITPTAILGKLYSNTLMVSLNSRVMLRDAQAAQGTRVYVQSEMTVHPPRADPFRQSLSSSEPEPYKMHSLGSAERGDGMELRAMNSSSVEVRSDGQPGLVLDLVDGRTLDIVVPVLID</sequence>
<protein>
    <submittedName>
        <fullName evidence="1">Uncharacterized protein</fullName>
    </submittedName>
</protein>
<dbReference type="EMBL" id="MU276091">
    <property type="protein sequence ID" value="KAI0041972.1"/>
    <property type="molecule type" value="Genomic_DNA"/>
</dbReference>
<organism evidence="1 2">
    <name type="scientific">Auriscalpium vulgare</name>
    <dbReference type="NCBI Taxonomy" id="40419"/>
    <lineage>
        <taxon>Eukaryota</taxon>
        <taxon>Fungi</taxon>
        <taxon>Dikarya</taxon>
        <taxon>Basidiomycota</taxon>
        <taxon>Agaricomycotina</taxon>
        <taxon>Agaricomycetes</taxon>
        <taxon>Russulales</taxon>
        <taxon>Auriscalpiaceae</taxon>
        <taxon>Auriscalpium</taxon>
    </lineage>
</organism>
<gene>
    <name evidence="1" type="ORF">FA95DRAFT_1610585</name>
</gene>
<dbReference type="Proteomes" id="UP000814033">
    <property type="component" value="Unassembled WGS sequence"/>
</dbReference>